<dbReference type="Proteomes" id="UP000095286">
    <property type="component" value="Unplaced"/>
</dbReference>
<name>A0AC35TX86_9BILA</name>
<proteinExistence type="predicted"/>
<evidence type="ECO:0000313" key="2">
    <source>
        <dbReference type="WBParaSite" id="RSKR_0000502300.1"/>
    </source>
</evidence>
<accession>A0AC35TX86</accession>
<dbReference type="WBParaSite" id="RSKR_0000502300.1">
    <property type="protein sequence ID" value="RSKR_0000502300.1"/>
    <property type="gene ID" value="RSKR_0000502300"/>
</dbReference>
<organism evidence="1 2">
    <name type="scientific">Rhabditophanes sp. KR3021</name>
    <dbReference type="NCBI Taxonomy" id="114890"/>
    <lineage>
        <taxon>Eukaryota</taxon>
        <taxon>Metazoa</taxon>
        <taxon>Ecdysozoa</taxon>
        <taxon>Nematoda</taxon>
        <taxon>Chromadorea</taxon>
        <taxon>Rhabditida</taxon>
        <taxon>Tylenchina</taxon>
        <taxon>Panagrolaimomorpha</taxon>
        <taxon>Strongyloidoidea</taxon>
        <taxon>Alloionematidae</taxon>
        <taxon>Rhabditophanes</taxon>
    </lineage>
</organism>
<sequence length="137" mass="15164">MSGVKGVQDLEAKIRLLHRVTQITPSDPFAWHALGLTLYNNKSYPDAYSFFMKAHEIKPDFSAANLFYIGDCLRRSGRIEESKVYLGKAAILKTHNKIDEKGCALARKLLQSGSCGATSTPAFKATKTETLPTNDKQ</sequence>
<reference evidence="2" key="1">
    <citation type="submission" date="2016-11" db="UniProtKB">
        <authorList>
            <consortium name="WormBaseParasite"/>
        </authorList>
    </citation>
    <scope>IDENTIFICATION</scope>
    <source>
        <strain evidence="2">KR3021</strain>
    </source>
</reference>
<evidence type="ECO:0000313" key="1">
    <source>
        <dbReference type="Proteomes" id="UP000095286"/>
    </source>
</evidence>
<protein>
    <submittedName>
        <fullName evidence="2">TPR_REGION domain-containing protein</fullName>
    </submittedName>
</protein>